<dbReference type="GO" id="GO:0042254">
    <property type="term" value="P:ribosome biogenesis"/>
    <property type="evidence" value="ECO:0007669"/>
    <property type="project" value="UniProtKB-KW"/>
</dbReference>
<evidence type="ECO:0000256" key="8">
    <source>
        <dbReference type="ARBA" id="ARBA00023015"/>
    </source>
</evidence>
<dbReference type="PANTHER" id="PTHR13096">
    <property type="entry name" value="MINA53 MYC INDUCED NUCLEAR ANTIGEN"/>
    <property type="match status" value="1"/>
</dbReference>
<evidence type="ECO:0000256" key="7">
    <source>
        <dbReference type="ARBA" id="ARBA00023004"/>
    </source>
</evidence>
<evidence type="ECO:0000256" key="6">
    <source>
        <dbReference type="ARBA" id="ARBA00023002"/>
    </source>
</evidence>
<keyword evidence="3" id="KW-0597">Phosphoprotein</keyword>
<gene>
    <name evidence="18" type="ORF">KC01_LOCUS4713</name>
</gene>
<evidence type="ECO:0000259" key="17">
    <source>
        <dbReference type="PROSITE" id="PS51184"/>
    </source>
</evidence>
<evidence type="ECO:0000256" key="2">
    <source>
        <dbReference type="ARBA" id="ARBA00022517"/>
    </source>
</evidence>
<evidence type="ECO:0000256" key="9">
    <source>
        <dbReference type="ARBA" id="ARBA00023163"/>
    </source>
</evidence>
<keyword evidence="2" id="KW-0690">Ribosome biogenesis</keyword>
<comment type="catalytic activity">
    <reaction evidence="14">
        <text>L-histidyl-[protein] + 2-oxoglutarate + O2 = (3S)-3-hydroxy-L-histidyl-[protein] + succinate + CO2</text>
        <dbReference type="Rhea" id="RHEA:54256"/>
        <dbReference type="Rhea" id="RHEA-COMP:9745"/>
        <dbReference type="Rhea" id="RHEA-COMP:13840"/>
        <dbReference type="ChEBI" id="CHEBI:15379"/>
        <dbReference type="ChEBI" id="CHEBI:16526"/>
        <dbReference type="ChEBI" id="CHEBI:16810"/>
        <dbReference type="ChEBI" id="CHEBI:29979"/>
        <dbReference type="ChEBI" id="CHEBI:30031"/>
        <dbReference type="ChEBI" id="CHEBI:138021"/>
        <dbReference type="EC" id="1.14.11.79"/>
    </reaction>
</comment>
<dbReference type="Gene3D" id="3.90.930.40">
    <property type="match status" value="1"/>
</dbReference>
<evidence type="ECO:0000256" key="4">
    <source>
        <dbReference type="ARBA" id="ARBA00022723"/>
    </source>
</evidence>
<evidence type="ECO:0000313" key="19">
    <source>
        <dbReference type="Proteomes" id="UP001497482"/>
    </source>
</evidence>
<evidence type="ECO:0000256" key="1">
    <source>
        <dbReference type="ARBA" id="ARBA00004604"/>
    </source>
</evidence>
<dbReference type="InterPro" id="IPR039994">
    <property type="entry name" value="NO66-like"/>
</dbReference>
<comment type="catalytic activity">
    <reaction evidence="13">
        <text>L-histidyl-[ribosomal protein uL15] + 2-oxoglutarate + O2 = (3S)-3-hydroxy-L-histidyl-[ribosomal protein uL15] + succinate + CO2</text>
        <dbReference type="Rhea" id="RHEA:54024"/>
        <dbReference type="Rhea" id="RHEA-COMP:13760"/>
        <dbReference type="Rhea" id="RHEA-COMP:13761"/>
        <dbReference type="ChEBI" id="CHEBI:15379"/>
        <dbReference type="ChEBI" id="CHEBI:16526"/>
        <dbReference type="ChEBI" id="CHEBI:16810"/>
        <dbReference type="ChEBI" id="CHEBI:29979"/>
        <dbReference type="ChEBI" id="CHEBI:30031"/>
        <dbReference type="ChEBI" id="CHEBI:138021"/>
    </reaction>
</comment>
<reference evidence="18 19" key="1">
    <citation type="submission" date="2024-04" db="EMBL/GenBank/DDBJ databases">
        <authorList>
            <person name="Waldvogel A.-M."/>
            <person name="Schoenle A."/>
        </authorList>
    </citation>
    <scope>NUCLEOTIDE SEQUENCE [LARGE SCALE GENOMIC DNA]</scope>
</reference>
<evidence type="ECO:0000256" key="11">
    <source>
        <dbReference type="ARBA" id="ARBA00034314"/>
    </source>
</evidence>
<feature type="domain" description="JmjC" evidence="17">
    <location>
        <begin position="183"/>
        <end position="314"/>
    </location>
</feature>
<dbReference type="Gene3D" id="1.10.10.1500">
    <property type="entry name" value="JmjC domain-containing ribosomal oxygenase (ROX), dimer domain"/>
    <property type="match status" value="1"/>
</dbReference>
<sequence length="519" mass="57768">MSQSKFLGTASRGNGDRSGSGAGYGLRVKPVLVSVCVISAEKMPKRGRGAVKRGPSPAPPAVAPKRPTEPEPECPLSFHSPAELFSSLISPLSPELFFSEHWEQKPVHLSRDDPAVARFYGSLFGVLHLPQLCGAHSLMFYRDVNAVRCVNGNKKVLNKNGRVKYEALNKLFTQSKATLQFHQPQRFKDELWHIQEKLESFFGALVGSNVYMTPADSQGLPAHYDDVEVFILQLEGQKHWRLYTPTVPLASDYSLVPQDQLGTPSHDLVLKEGDLLYFPRGTIHQANTLPGEHSTHLTLSTYQKMSWSDLLLDVLPGFLGESSRTDVLLRRGMPQRFLLGGCEDRTLKKQVASQLRLLADKLEKDTGHMTSAGLRRDFIMNRLPPHCPDDQLLPVGRVPQLQDTVCLTFRDHMLFTQEPAPTNTDESPETAVFVLHSLRNQRSLHMMSAGAPGSEGPEEEEEEEPHISSGLQFPLSHMGALKQLWQEEKVLVTDLLLAKAEEQLGLVVALWSESLLKAL</sequence>
<keyword evidence="6 15" id="KW-0560">Oxidoreductase</keyword>
<keyword evidence="7 15" id="KW-0408">Iron</keyword>
<dbReference type="InterPro" id="IPR003347">
    <property type="entry name" value="JmjC_dom"/>
</dbReference>
<dbReference type="Gene3D" id="2.60.120.650">
    <property type="entry name" value="Cupin"/>
    <property type="match status" value="1"/>
</dbReference>
<dbReference type="GO" id="GO:0032453">
    <property type="term" value="F:histone H3K4 demethylase activity"/>
    <property type="evidence" value="ECO:0007669"/>
    <property type="project" value="TreeGrafter"/>
</dbReference>
<dbReference type="EMBL" id="OZ035833">
    <property type="protein sequence ID" value="CAL1572700.1"/>
    <property type="molecule type" value="Genomic_DNA"/>
</dbReference>
<evidence type="ECO:0000313" key="18">
    <source>
        <dbReference type="EMBL" id="CAL1572700.1"/>
    </source>
</evidence>
<proteinExistence type="inferred from homology"/>
<evidence type="ECO:0000256" key="16">
    <source>
        <dbReference type="SAM" id="MobiDB-lite"/>
    </source>
</evidence>
<keyword evidence="4 15" id="KW-0479">Metal-binding</keyword>
<feature type="region of interest" description="Disordered" evidence="16">
    <location>
        <begin position="46"/>
        <end position="74"/>
    </location>
</feature>
<evidence type="ECO:0000256" key="5">
    <source>
        <dbReference type="ARBA" id="ARBA00022964"/>
    </source>
</evidence>
<dbReference type="InterPro" id="IPR046799">
    <property type="entry name" value="ROXA-like_wH"/>
</dbReference>
<dbReference type="PANTHER" id="PTHR13096:SF7">
    <property type="entry name" value="RIBOSOMAL OXYGENASE 2"/>
    <property type="match status" value="1"/>
</dbReference>
<protein>
    <recommendedName>
        <fullName evidence="15">Bifunctional lysine-specific demethylase and histidyl-hydroxylase</fullName>
        <ecNumber evidence="15">1.14.11.-</ecNumber>
    </recommendedName>
</protein>
<dbReference type="GO" id="GO:0036139">
    <property type="term" value="F:peptidyl-histidine dioxygenase activity"/>
    <property type="evidence" value="ECO:0007669"/>
    <property type="project" value="UniProtKB-EC"/>
</dbReference>
<evidence type="ECO:0000256" key="3">
    <source>
        <dbReference type="ARBA" id="ARBA00022553"/>
    </source>
</evidence>
<evidence type="ECO:0000256" key="10">
    <source>
        <dbReference type="ARBA" id="ARBA00023242"/>
    </source>
</evidence>
<comment type="function">
    <text evidence="12">Oxygenase that can act as both a histone lysine demethylase and a ribosomal histidine hydroxylase. Is involved in the demethylation of trimethylated 'Lys-9' on histone H3 (H3K9me3), leading to an increase in ribosomal RNA expression. Also catalyzes the hydroxylation of 60S ribosomal protein L27a on 'His-39'. May play an important role in cell growth and survival. May be involved in ribosome biogenesis, most likely during the assembly process of pre-ribosomal particles.</text>
</comment>
<comment type="cofactor">
    <cofactor evidence="15">
        <name>Fe(2+)</name>
        <dbReference type="ChEBI" id="CHEBI:29033"/>
    </cofactor>
    <text evidence="15">Binds 1 Fe(2+) ion per subunit.</text>
</comment>
<keyword evidence="9 15" id="KW-0804">Transcription</keyword>
<feature type="region of interest" description="Disordered" evidence="16">
    <location>
        <begin position="447"/>
        <end position="469"/>
    </location>
</feature>
<dbReference type="GO" id="GO:0005506">
    <property type="term" value="F:iron ion binding"/>
    <property type="evidence" value="ECO:0007669"/>
    <property type="project" value="UniProtKB-UniRule"/>
</dbReference>
<comment type="subcellular location">
    <subcellularLocation>
        <location evidence="1">Nucleus</location>
        <location evidence="1">Nucleolus</location>
    </subcellularLocation>
</comment>
<dbReference type="Pfam" id="PF08007">
    <property type="entry name" value="JmjC_2"/>
    <property type="match status" value="1"/>
</dbReference>
<dbReference type="GO" id="GO:0051864">
    <property type="term" value="F:histone H3K36 demethylase activity"/>
    <property type="evidence" value="ECO:0007669"/>
    <property type="project" value="TreeGrafter"/>
</dbReference>
<keyword evidence="10 15" id="KW-0539">Nucleus</keyword>
<dbReference type="PROSITE" id="PS51184">
    <property type="entry name" value="JMJC"/>
    <property type="match status" value="1"/>
</dbReference>
<keyword evidence="19" id="KW-1185">Reference proteome</keyword>
<comment type="similarity">
    <text evidence="11">Belongs to the ROX family. MINA53 subfamily.</text>
</comment>
<accession>A0AAV2JAC6</accession>
<dbReference type="Pfam" id="PF20514">
    <property type="entry name" value="WHD_ROXA"/>
    <property type="match status" value="1"/>
</dbReference>
<dbReference type="GO" id="GO:0005730">
    <property type="term" value="C:nucleolus"/>
    <property type="evidence" value="ECO:0007669"/>
    <property type="project" value="UniProtKB-SubCell"/>
</dbReference>
<evidence type="ECO:0000256" key="15">
    <source>
        <dbReference type="RuleBase" id="RU366061"/>
    </source>
</evidence>
<dbReference type="AlphaFoldDB" id="A0AAV2JAC6"/>
<dbReference type="EC" id="1.14.11.-" evidence="15"/>
<name>A0AAV2JAC6_KNICA</name>
<evidence type="ECO:0000256" key="13">
    <source>
        <dbReference type="ARBA" id="ARBA00047687"/>
    </source>
</evidence>
<evidence type="ECO:0000256" key="12">
    <source>
        <dbReference type="ARBA" id="ARBA00046256"/>
    </source>
</evidence>
<organism evidence="18 19">
    <name type="scientific">Knipowitschia caucasica</name>
    <name type="common">Caucasian dwarf goby</name>
    <name type="synonym">Pomatoschistus caucasicus</name>
    <dbReference type="NCBI Taxonomy" id="637954"/>
    <lineage>
        <taxon>Eukaryota</taxon>
        <taxon>Metazoa</taxon>
        <taxon>Chordata</taxon>
        <taxon>Craniata</taxon>
        <taxon>Vertebrata</taxon>
        <taxon>Euteleostomi</taxon>
        <taxon>Actinopterygii</taxon>
        <taxon>Neopterygii</taxon>
        <taxon>Teleostei</taxon>
        <taxon>Neoteleostei</taxon>
        <taxon>Acanthomorphata</taxon>
        <taxon>Gobiaria</taxon>
        <taxon>Gobiiformes</taxon>
        <taxon>Gobioidei</taxon>
        <taxon>Gobiidae</taxon>
        <taxon>Gobiinae</taxon>
        <taxon>Knipowitschia</taxon>
    </lineage>
</organism>
<keyword evidence="5 15" id="KW-0223">Dioxygenase</keyword>
<dbReference type="SUPFAM" id="SSF51197">
    <property type="entry name" value="Clavaminate synthase-like"/>
    <property type="match status" value="1"/>
</dbReference>
<keyword evidence="8 15" id="KW-0805">Transcription regulation</keyword>
<dbReference type="Proteomes" id="UP001497482">
    <property type="component" value="Chromosome 11"/>
</dbReference>
<feature type="region of interest" description="Disordered" evidence="16">
    <location>
        <begin position="1"/>
        <end position="24"/>
    </location>
</feature>
<evidence type="ECO:0000256" key="14">
    <source>
        <dbReference type="ARBA" id="ARBA00049465"/>
    </source>
</evidence>